<evidence type="ECO:0000256" key="1">
    <source>
        <dbReference type="SAM" id="MobiDB-lite"/>
    </source>
</evidence>
<comment type="caution">
    <text evidence="2">The sequence shown here is derived from an EMBL/GenBank/DDBJ whole genome shotgun (WGS) entry which is preliminary data.</text>
</comment>
<proteinExistence type="predicted"/>
<dbReference type="Proteomes" id="UP001054837">
    <property type="component" value="Unassembled WGS sequence"/>
</dbReference>
<sequence>MPPFAFLEHRVELLLPFAPFTAFISAPGIPDVNPEAISSQHNTLHSGTTSTPLYVNWHRNAFICIPSNIELSCCFHLHPLQHSSQAPGISDVNPEAISSQHSQCPKHDH</sequence>
<reference evidence="2 3" key="1">
    <citation type="submission" date="2021-06" db="EMBL/GenBank/DDBJ databases">
        <title>Caerostris darwini draft genome.</title>
        <authorList>
            <person name="Kono N."/>
            <person name="Arakawa K."/>
        </authorList>
    </citation>
    <scope>NUCLEOTIDE SEQUENCE [LARGE SCALE GENOMIC DNA]</scope>
</reference>
<keyword evidence="3" id="KW-1185">Reference proteome</keyword>
<protein>
    <submittedName>
        <fullName evidence="2">Uncharacterized protein</fullName>
    </submittedName>
</protein>
<evidence type="ECO:0000313" key="2">
    <source>
        <dbReference type="EMBL" id="GIY07465.1"/>
    </source>
</evidence>
<feature type="region of interest" description="Disordered" evidence="1">
    <location>
        <begin position="85"/>
        <end position="109"/>
    </location>
</feature>
<dbReference type="AlphaFoldDB" id="A0AAV4QEB1"/>
<accession>A0AAV4QEB1</accession>
<gene>
    <name evidence="2" type="ORF">CDAR_577501</name>
</gene>
<name>A0AAV4QEB1_9ARAC</name>
<evidence type="ECO:0000313" key="3">
    <source>
        <dbReference type="Proteomes" id="UP001054837"/>
    </source>
</evidence>
<organism evidence="2 3">
    <name type="scientific">Caerostris darwini</name>
    <dbReference type="NCBI Taxonomy" id="1538125"/>
    <lineage>
        <taxon>Eukaryota</taxon>
        <taxon>Metazoa</taxon>
        <taxon>Ecdysozoa</taxon>
        <taxon>Arthropoda</taxon>
        <taxon>Chelicerata</taxon>
        <taxon>Arachnida</taxon>
        <taxon>Araneae</taxon>
        <taxon>Araneomorphae</taxon>
        <taxon>Entelegynae</taxon>
        <taxon>Araneoidea</taxon>
        <taxon>Araneidae</taxon>
        <taxon>Caerostris</taxon>
    </lineage>
</organism>
<dbReference type="EMBL" id="BPLQ01004351">
    <property type="protein sequence ID" value="GIY07465.1"/>
    <property type="molecule type" value="Genomic_DNA"/>
</dbReference>